<gene>
    <name evidence="5" type="ORF">PCL_11904</name>
    <name evidence="4" type="ORF">Purlil1_6267</name>
</gene>
<dbReference type="InterPro" id="IPR052783">
    <property type="entry name" value="Metabolic/Drug-Res_Regulator"/>
</dbReference>
<feature type="region of interest" description="Disordered" evidence="2">
    <location>
        <begin position="1"/>
        <end position="27"/>
    </location>
</feature>
<dbReference type="InterPro" id="IPR036864">
    <property type="entry name" value="Zn2-C6_fun-type_DNA-bd_sf"/>
</dbReference>
<evidence type="ECO:0000313" key="6">
    <source>
        <dbReference type="Proteomes" id="UP000245956"/>
    </source>
</evidence>
<organism evidence="5 6">
    <name type="scientific">Purpureocillium lilacinum</name>
    <name type="common">Paecilomyces lilacinus</name>
    <dbReference type="NCBI Taxonomy" id="33203"/>
    <lineage>
        <taxon>Eukaryota</taxon>
        <taxon>Fungi</taxon>
        <taxon>Dikarya</taxon>
        <taxon>Ascomycota</taxon>
        <taxon>Pezizomycotina</taxon>
        <taxon>Sordariomycetes</taxon>
        <taxon>Hypocreomycetidae</taxon>
        <taxon>Hypocreales</taxon>
        <taxon>Ophiocordycipitaceae</taxon>
        <taxon>Purpureocillium</taxon>
    </lineage>
</organism>
<evidence type="ECO:0000313" key="5">
    <source>
        <dbReference type="EMBL" id="PWI71810.1"/>
    </source>
</evidence>
<keyword evidence="1" id="KW-0539">Nucleus</keyword>
<dbReference type="GO" id="GO:0008270">
    <property type="term" value="F:zinc ion binding"/>
    <property type="evidence" value="ECO:0007669"/>
    <property type="project" value="InterPro"/>
</dbReference>
<evidence type="ECO:0000256" key="2">
    <source>
        <dbReference type="SAM" id="MobiDB-lite"/>
    </source>
</evidence>
<reference evidence="4 7" key="4">
    <citation type="journal article" date="2024" name="Microbiol. Resour. Announc.">
        <title>Genome annotations for the ascomycete fungi Trichoderma harzianum, Trichoderma aggressivum, and Purpureocillium lilacinum.</title>
        <authorList>
            <person name="Beijen E.P.W."/>
            <person name="Ohm R.A."/>
        </authorList>
    </citation>
    <scope>NUCLEOTIDE SEQUENCE [LARGE SCALE GENOMIC DNA]</scope>
    <source>
        <strain evidence="4 7">CBS 150709</strain>
    </source>
</reference>
<dbReference type="EMBL" id="JAWRVI010000020">
    <property type="protein sequence ID" value="KAK4089278.1"/>
    <property type="molecule type" value="Genomic_DNA"/>
</dbReference>
<feature type="compositionally biased region" description="Basic and acidic residues" evidence="2">
    <location>
        <begin position="7"/>
        <end position="19"/>
    </location>
</feature>
<feature type="domain" description="Zn(2)-C6 fungal-type" evidence="3">
    <location>
        <begin position="32"/>
        <end position="62"/>
    </location>
</feature>
<dbReference type="Pfam" id="PF00172">
    <property type="entry name" value="Zn_clus"/>
    <property type="match status" value="1"/>
</dbReference>
<dbReference type="Proteomes" id="UP000245956">
    <property type="component" value="Unassembled WGS sequence"/>
</dbReference>
<dbReference type="PROSITE" id="PS50048">
    <property type="entry name" value="ZN2_CY6_FUNGAL_2"/>
    <property type="match status" value="1"/>
</dbReference>
<reference evidence="5" key="1">
    <citation type="submission" date="2015-05" db="EMBL/GenBank/DDBJ databases">
        <authorList>
            <person name="Wang D.B."/>
            <person name="Wang M."/>
        </authorList>
    </citation>
    <scope>NUCLEOTIDE SEQUENCE</scope>
    <source>
        <strain evidence="5">36-1</strain>
    </source>
</reference>
<dbReference type="GO" id="GO:0000981">
    <property type="term" value="F:DNA-binding transcription factor activity, RNA polymerase II-specific"/>
    <property type="evidence" value="ECO:0007669"/>
    <property type="project" value="InterPro"/>
</dbReference>
<dbReference type="CDD" id="cd12148">
    <property type="entry name" value="fungal_TF_MHR"/>
    <property type="match status" value="1"/>
</dbReference>
<sequence>MPPKKRAATDADPSRRPDEQPSAAKRQRVSLACDGCRAAREKCDGTRPQCQTCVSQNRLCSYTPASKKRGVQTGYLRAVELSLAWLLEQVPGTEETLNQLLSQSDGSGGATVVVNKDHISNRLHKRWTKSRIHKEIGRLLSDGSAQTTEPSPEETGSDTEQDSPSWLKAAESASSSAFYSTSPQGRMPPATGAADVAAARHRPTLPSNWQRLVEIYVAYTHCWLPISSKNDLFATAAEYGAYPTPHSLSGTESTWSRYAELWAALSVAAFQDAHSLGASTDPDLSPARIFTIARSFLPHEDGPFDTSIIRASLLHALILIGRGSHFAASLLVARAARILSHLRSTDPAMSKALHFESLFDACVVFDAITSACLRQSPELADFTRDARSSTSFSVDTDSPENWTPVYGFGHPSLGGEPASPPRTQPVSTLCQLRQFAHILAGATDPRLSQFSSKQANTDDLVQCLRPQFSFCNSVIAGGSTPLLPSAYLVKAMFLATTVRLVPAHRSSLLSNVLEVVEASLSNFGACGTPPLVGALLCLVQNRGTVDMHESERKRWTCALSTLNAVWAQEAGETSRVNHSPVSGPPGPEFSGHRDSLPSFTQRRWSSERLDAGPGLLAEPTIPQGYRLFPTDASRSINIPPPPMDQFASPRSALRAVEAEGNESGPFQERSGAAFAAPGPLGQAIDYDAILDELGTIDYTDGIGMDPQFMVNLGFAPGCDLGEMFQGDFGS</sequence>
<comment type="caution">
    <text evidence="5">The sequence shown here is derived from an EMBL/GenBank/DDBJ whole genome shotgun (WGS) entry which is preliminary data.</text>
</comment>
<dbReference type="EMBL" id="LCWV01000007">
    <property type="protein sequence ID" value="PWI71810.1"/>
    <property type="molecule type" value="Genomic_DNA"/>
</dbReference>
<evidence type="ECO:0000313" key="4">
    <source>
        <dbReference type="EMBL" id="KAK4089278.1"/>
    </source>
</evidence>
<dbReference type="CDD" id="cd00067">
    <property type="entry name" value="GAL4"/>
    <property type="match status" value="1"/>
</dbReference>
<feature type="region of interest" description="Disordered" evidence="2">
    <location>
        <begin position="573"/>
        <end position="596"/>
    </location>
</feature>
<feature type="compositionally biased region" description="Acidic residues" evidence="2">
    <location>
        <begin position="151"/>
        <end position="161"/>
    </location>
</feature>
<accession>A0A2U3EBG8</accession>
<evidence type="ECO:0000259" key="3">
    <source>
        <dbReference type="PROSITE" id="PS50048"/>
    </source>
</evidence>
<name>A0A2U3EBG8_PURLI</name>
<dbReference type="PROSITE" id="PS00463">
    <property type="entry name" value="ZN2_CY6_FUNGAL_1"/>
    <property type="match status" value="1"/>
</dbReference>
<keyword evidence="7" id="KW-1185">Reference proteome</keyword>
<dbReference type="SUPFAM" id="SSF57701">
    <property type="entry name" value="Zn2/Cys6 DNA-binding domain"/>
    <property type="match status" value="1"/>
</dbReference>
<reference evidence="5 6" key="2">
    <citation type="journal article" date="2016" name="Front. Microbiol.">
        <title>Genome and transcriptome sequences reveal the specific parasitism of the nematophagous Purpureocillium lilacinum 36-1.</title>
        <authorList>
            <person name="Xie J."/>
            <person name="Li S."/>
            <person name="Mo C."/>
            <person name="Xiao X."/>
            <person name="Peng D."/>
            <person name="Wang G."/>
            <person name="Xiao Y."/>
        </authorList>
    </citation>
    <scope>NUCLEOTIDE SEQUENCE [LARGE SCALE GENOMIC DNA]</scope>
    <source>
        <strain evidence="5 6">36-1</strain>
    </source>
</reference>
<dbReference type="PANTHER" id="PTHR47655:SF2">
    <property type="entry name" value="QUINIC ACID UTILIZATION ACTIVATOR"/>
    <property type="match status" value="1"/>
</dbReference>
<reference evidence="4" key="3">
    <citation type="submission" date="2023-11" db="EMBL/GenBank/DDBJ databases">
        <authorList>
            <person name="Beijen E."/>
            <person name="Ohm R.A."/>
        </authorList>
    </citation>
    <scope>NUCLEOTIDE SEQUENCE</scope>
    <source>
        <strain evidence="4">CBS 150709</strain>
    </source>
</reference>
<feature type="region of interest" description="Disordered" evidence="2">
    <location>
        <begin position="138"/>
        <end position="167"/>
    </location>
</feature>
<dbReference type="InterPro" id="IPR001138">
    <property type="entry name" value="Zn2Cys6_DnaBD"/>
</dbReference>
<protein>
    <submittedName>
        <fullName evidence="4">Transcriptional regulator family: Fungal Specific TF</fullName>
    </submittedName>
</protein>
<dbReference type="PANTHER" id="PTHR47655">
    <property type="entry name" value="QUINIC ACID UTILIZATION ACTIVATOR"/>
    <property type="match status" value="1"/>
</dbReference>
<dbReference type="Gene3D" id="4.10.240.10">
    <property type="entry name" value="Zn(2)-C6 fungal-type DNA-binding domain"/>
    <property type="match status" value="1"/>
</dbReference>
<evidence type="ECO:0000256" key="1">
    <source>
        <dbReference type="ARBA" id="ARBA00023242"/>
    </source>
</evidence>
<evidence type="ECO:0000313" key="7">
    <source>
        <dbReference type="Proteomes" id="UP001287286"/>
    </source>
</evidence>
<dbReference type="Proteomes" id="UP001287286">
    <property type="component" value="Unassembled WGS sequence"/>
</dbReference>
<proteinExistence type="predicted"/>
<dbReference type="GO" id="GO:0045944">
    <property type="term" value="P:positive regulation of transcription by RNA polymerase II"/>
    <property type="evidence" value="ECO:0007669"/>
    <property type="project" value="TreeGrafter"/>
</dbReference>
<dbReference type="AlphaFoldDB" id="A0A2U3EBG8"/>
<dbReference type="SMART" id="SM00066">
    <property type="entry name" value="GAL4"/>
    <property type="match status" value="1"/>
</dbReference>